<gene>
    <name evidence="7" type="ORF">CONLIGDRAFT_559635</name>
</gene>
<evidence type="ECO:0000313" key="7">
    <source>
        <dbReference type="EMBL" id="OIW33871.1"/>
    </source>
</evidence>
<feature type="non-terminal residue" evidence="7">
    <location>
        <position position="210"/>
    </location>
</feature>
<reference evidence="7 8" key="1">
    <citation type="submission" date="2016-10" db="EMBL/GenBank/DDBJ databases">
        <title>Draft genome sequence of Coniochaeta ligniaria NRRL30616, a lignocellulolytic fungus for bioabatement of inhibitors in plant biomass hydrolysates.</title>
        <authorList>
            <consortium name="DOE Joint Genome Institute"/>
            <person name="Jimenez D.J."/>
            <person name="Hector R.E."/>
            <person name="Riley R."/>
            <person name="Sun H."/>
            <person name="Grigoriev I.V."/>
            <person name="Van Elsas J.D."/>
            <person name="Nichols N.N."/>
        </authorList>
    </citation>
    <scope>NUCLEOTIDE SEQUENCE [LARGE SCALE GENOMIC DNA]</scope>
    <source>
        <strain evidence="7 8">NRRL 30616</strain>
    </source>
</reference>
<dbReference type="EMBL" id="KV875094">
    <property type="protein sequence ID" value="OIW33871.1"/>
    <property type="molecule type" value="Genomic_DNA"/>
</dbReference>
<evidence type="ECO:0000313" key="8">
    <source>
        <dbReference type="Proteomes" id="UP000182658"/>
    </source>
</evidence>
<dbReference type="AlphaFoldDB" id="A0A1J7J1G3"/>
<protein>
    <recommendedName>
        <fullName evidence="6">TM7S3/TM198-like domain-containing protein</fullName>
    </recommendedName>
</protein>
<dbReference type="InParanoid" id="A0A1J7J1G3"/>
<dbReference type="STRING" id="1408157.A0A1J7J1G3"/>
<feature type="transmembrane region" description="Helical" evidence="5">
    <location>
        <begin position="100"/>
        <end position="121"/>
    </location>
</feature>
<evidence type="ECO:0000256" key="2">
    <source>
        <dbReference type="ARBA" id="ARBA00022692"/>
    </source>
</evidence>
<evidence type="ECO:0000256" key="1">
    <source>
        <dbReference type="ARBA" id="ARBA00004141"/>
    </source>
</evidence>
<feature type="non-terminal residue" evidence="7">
    <location>
        <position position="1"/>
    </location>
</feature>
<dbReference type="PANTHER" id="PTHR39469:SF1">
    <property type="entry name" value="DUF4203 DOMAIN-CONTAINING PROTEIN"/>
    <property type="match status" value="1"/>
</dbReference>
<dbReference type="InterPro" id="IPR025256">
    <property type="entry name" value="TM7S3/TM198-like_dom"/>
</dbReference>
<feature type="transmembrane region" description="Helical" evidence="5">
    <location>
        <begin position="127"/>
        <end position="144"/>
    </location>
</feature>
<feature type="transmembrane region" description="Helical" evidence="5">
    <location>
        <begin position="46"/>
        <end position="63"/>
    </location>
</feature>
<evidence type="ECO:0000256" key="4">
    <source>
        <dbReference type="ARBA" id="ARBA00023136"/>
    </source>
</evidence>
<dbReference type="Proteomes" id="UP000182658">
    <property type="component" value="Unassembled WGS sequence"/>
</dbReference>
<proteinExistence type="predicted"/>
<name>A0A1J7J1G3_9PEZI</name>
<feature type="transmembrane region" description="Helical" evidence="5">
    <location>
        <begin position="151"/>
        <end position="169"/>
    </location>
</feature>
<evidence type="ECO:0000256" key="5">
    <source>
        <dbReference type="SAM" id="Phobius"/>
    </source>
</evidence>
<keyword evidence="2 5" id="KW-0812">Transmembrane</keyword>
<dbReference type="PANTHER" id="PTHR39469">
    <property type="entry name" value="CHROMOSOME 1, WHOLE GENOME SHOTGUN SEQUENCE"/>
    <property type="match status" value="1"/>
</dbReference>
<keyword evidence="3 5" id="KW-1133">Transmembrane helix</keyword>
<accession>A0A1J7J1G3</accession>
<keyword evidence="4 5" id="KW-0472">Membrane</keyword>
<feature type="transmembrane region" description="Helical" evidence="5">
    <location>
        <begin position="75"/>
        <end position="93"/>
    </location>
</feature>
<dbReference type="GO" id="GO:0016020">
    <property type="term" value="C:membrane"/>
    <property type="evidence" value="ECO:0007669"/>
    <property type="project" value="UniProtKB-SubCell"/>
</dbReference>
<organism evidence="7 8">
    <name type="scientific">Coniochaeta ligniaria NRRL 30616</name>
    <dbReference type="NCBI Taxonomy" id="1408157"/>
    <lineage>
        <taxon>Eukaryota</taxon>
        <taxon>Fungi</taxon>
        <taxon>Dikarya</taxon>
        <taxon>Ascomycota</taxon>
        <taxon>Pezizomycotina</taxon>
        <taxon>Sordariomycetes</taxon>
        <taxon>Sordariomycetidae</taxon>
        <taxon>Coniochaetales</taxon>
        <taxon>Coniochaetaceae</taxon>
        <taxon>Coniochaeta</taxon>
    </lineage>
</organism>
<dbReference type="Pfam" id="PF13886">
    <property type="entry name" value="TM7S3_TM198"/>
    <property type="match status" value="1"/>
</dbReference>
<keyword evidence="8" id="KW-1185">Reference proteome</keyword>
<sequence length="210" mass="22076">TIPEGALPLTPRITPAFAVGGVILIGTGAGYGFVGIKSNWVHSFMAAAYLASIGTSILILYVMTPPISNSIQGAYLVAIVCTGLVLGGAALVFKEITECLGSILGGFCLSMWLLTLGSGGLVHQTGAKVGFILAFTLAAFATYFSRWTRHYALMACISFAGATAAVLGIDCFSQAGLKEFWAYIWALNDHLFPLGVETYPLTRGIKVELA</sequence>
<comment type="subcellular location">
    <subcellularLocation>
        <location evidence="1">Membrane</location>
        <topology evidence="1">Multi-pass membrane protein</topology>
    </subcellularLocation>
</comment>
<feature type="transmembrane region" description="Helical" evidence="5">
    <location>
        <begin position="13"/>
        <end position="34"/>
    </location>
</feature>
<evidence type="ECO:0000259" key="6">
    <source>
        <dbReference type="Pfam" id="PF13886"/>
    </source>
</evidence>
<feature type="domain" description="TM7S3/TM198-like" evidence="6">
    <location>
        <begin position="21"/>
        <end position="210"/>
    </location>
</feature>
<dbReference type="OrthoDB" id="102260at2759"/>
<evidence type="ECO:0000256" key="3">
    <source>
        <dbReference type="ARBA" id="ARBA00022989"/>
    </source>
</evidence>